<name>A0A1B8NWZ9_HALEL</name>
<protein>
    <submittedName>
        <fullName evidence="1">Uncharacterized protein</fullName>
    </submittedName>
</protein>
<dbReference type="AlphaFoldDB" id="A0A1B8NWZ9"/>
<proteinExistence type="predicted"/>
<accession>A0A1B8NWZ9</accession>
<comment type="caution">
    <text evidence="1">The sequence shown here is derived from an EMBL/GenBank/DDBJ whole genome shotgun (WGS) entry which is preliminary data.</text>
</comment>
<gene>
    <name evidence="1" type="ORF">A8U91_03592</name>
</gene>
<reference evidence="1 2" key="1">
    <citation type="submission" date="2016-06" db="EMBL/GenBank/DDBJ databases">
        <title>Genome sequence of halotolerant plant growth promoting strain of Halomonas elongata HEK1 isolated from salterns of Rann of Kutch, Gujarat, India.</title>
        <authorList>
            <person name="Gaba S."/>
            <person name="Singh R.N."/>
            <person name="Abrol S."/>
            <person name="Kaushik R."/>
            <person name="Saxena A.K."/>
        </authorList>
    </citation>
    <scope>NUCLEOTIDE SEQUENCE [LARGE SCALE GENOMIC DNA]</scope>
    <source>
        <strain evidence="1 2">HEK1</strain>
    </source>
</reference>
<dbReference type="Proteomes" id="UP000092504">
    <property type="component" value="Unassembled WGS sequence"/>
</dbReference>
<organism evidence="1 2">
    <name type="scientific">Halomonas elongata</name>
    <dbReference type="NCBI Taxonomy" id="2746"/>
    <lineage>
        <taxon>Bacteria</taxon>
        <taxon>Pseudomonadati</taxon>
        <taxon>Pseudomonadota</taxon>
        <taxon>Gammaproteobacteria</taxon>
        <taxon>Oceanospirillales</taxon>
        <taxon>Halomonadaceae</taxon>
        <taxon>Halomonas</taxon>
    </lineage>
</organism>
<evidence type="ECO:0000313" key="1">
    <source>
        <dbReference type="EMBL" id="OBX34536.1"/>
    </source>
</evidence>
<dbReference type="EMBL" id="MAJD01000002">
    <property type="protein sequence ID" value="OBX34536.1"/>
    <property type="molecule type" value="Genomic_DNA"/>
</dbReference>
<evidence type="ECO:0000313" key="2">
    <source>
        <dbReference type="Proteomes" id="UP000092504"/>
    </source>
</evidence>
<sequence>MHTNRCPRQPLPAPQAACAREQRFEGRWPGYRYWFSDGVPAVVS</sequence>